<proteinExistence type="predicted"/>
<gene>
    <name evidence="5" type="ORF">SAMN02949497_0484</name>
</gene>
<evidence type="ECO:0000256" key="1">
    <source>
        <dbReference type="ARBA" id="ARBA00004196"/>
    </source>
</evidence>
<dbReference type="GO" id="GO:0042597">
    <property type="term" value="C:periplasmic space"/>
    <property type="evidence" value="ECO:0007669"/>
    <property type="project" value="UniProtKB-SubCell"/>
</dbReference>
<comment type="subcellular location">
    <subcellularLocation>
        <location evidence="1">Cell envelope</location>
    </subcellularLocation>
</comment>
<dbReference type="Gene3D" id="2.40.30.170">
    <property type="match status" value="1"/>
</dbReference>
<dbReference type="OrthoDB" id="9793801at2"/>
<dbReference type="STRING" id="1760988.SAMN02949497_0484"/>
<sequence>MQHAKSLIWVALGLATSIALGGDWLDRQPKPGNENIVLYGNVDIREVELAFRQAGRLATLAVEEGDAVEPGQGLAELDAQPFRDALAAAEAGERQARAELEKLRRGYRPQEIAEAEQAVRQAEAALEYAAGELGRQGAVVGSGATTRHSYDLARSARDQAAAQMAAARAVWAMRKEGYRHEDIAIAEAKLAGAEAAVAQAKTALADTRLTAPAKAIVLARVREAGSMVNASAPVYTLSLRDPVYVRAYVGEPQLGRAVPGTEVAVLSDSSGKVYRGRIGFVSPRAEFTPKSVETTELRTDLVYRLRIVVANADQGLRQGMPVTVRIGGGAEGR</sequence>
<dbReference type="InterPro" id="IPR059052">
    <property type="entry name" value="HH_YbhG-like"/>
</dbReference>
<reference evidence="5 6" key="1">
    <citation type="submission" date="2016-12" db="EMBL/GenBank/DDBJ databases">
        <authorList>
            <person name="Song W.-J."/>
            <person name="Kurnit D.M."/>
        </authorList>
    </citation>
    <scope>NUCLEOTIDE SEQUENCE [LARGE SCALE GENOMIC DNA]</scope>
    <source>
        <strain evidence="5 6">175</strain>
    </source>
</reference>
<accession>A0A1Y6DD57</accession>
<keyword evidence="6" id="KW-1185">Reference proteome</keyword>
<name>A0A1Y6DD57_9GAMM</name>
<feature type="coiled-coil region" evidence="3">
    <location>
        <begin position="86"/>
        <end position="132"/>
    </location>
</feature>
<evidence type="ECO:0000256" key="3">
    <source>
        <dbReference type="SAM" id="Coils"/>
    </source>
</evidence>
<evidence type="ECO:0000259" key="4">
    <source>
        <dbReference type="Pfam" id="PF25881"/>
    </source>
</evidence>
<dbReference type="Gene3D" id="1.10.287.470">
    <property type="entry name" value="Helix hairpin bin"/>
    <property type="match status" value="2"/>
</dbReference>
<keyword evidence="2 3" id="KW-0175">Coiled coil</keyword>
<organism evidence="5 6">
    <name type="scientific">Methylomagnum ishizawai</name>
    <dbReference type="NCBI Taxonomy" id="1760988"/>
    <lineage>
        <taxon>Bacteria</taxon>
        <taxon>Pseudomonadati</taxon>
        <taxon>Pseudomonadota</taxon>
        <taxon>Gammaproteobacteria</taxon>
        <taxon>Methylococcales</taxon>
        <taxon>Methylococcaceae</taxon>
        <taxon>Methylomagnum</taxon>
    </lineage>
</organism>
<feature type="domain" description="YbhG-like alpha-helical hairpin" evidence="4">
    <location>
        <begin position="77"/>
        <end position="205"/>
    </location>
</feature>
<protein>
    <submittedName>
        <fullName evidence="5">HlyD family secretion protein</fullName>
    </submittedName>
</protein>
<dbReference type="EMBL" id="FXAM01000002">
    <property type="protein sequence ID" value="SMF97455.1"/>
    <property type="molecule type" value="Genomic_DNA"/>
</dbReference>
<dbReference type="InterPro" id="IPR050465">
    <property type="entry name" value="UPF0194_transport"/>
</dbReference>
<dbReference type="AlphaFoldDB" id="A0A1Y6DD57"/>
<dbReference type="Pfam" id="PF25881">
    <property type="entry name" value="HH_YBHG"/>
    <property type="match status" value="1"/>
</dbReference>
<dbReference type="Proteomes" id="UP000192923">
    <property type="component" value="Unassembled WGS sequence"/>
</dbReference>
<dbReference type="RefSeq" id="WP_085216488.1">
    <property type="nucleotide sequence ID" value="NZ_FXAM01000002.1"/>
</dbReference>
<dbReference type="PANTHER" id="PTHR32347">
    <property type="entry name" value="EFFLUX SYSTEM COMPONENT YKNX-RELATED"/>
    <property type="match status" value="1"/>
</dbReference>
<evidence type="ECO:0000313" key="5">
    <source>
        <dbReference type="EMBL" id="SMF97455.1"/>
    </source>
</evidence>
<dbReference type="SUPFAM" id="SSF111369">
    <property type="entry name" value="HlyD-like secretion proteins"/>
    <property type="match status" value="2"/>
</dbReference>
<dbReference type="Gene3D" id="2.40.50.100">
    <property type="match status" value="1"/>
</dbReference>
<evidence type="ECO:0000256" key="2">
    <source>
        <dbReference type="ARBA" id="ARBA00023054"/>
    </source>
</evidence>
<dbReference type="PANTHER" id="PTHR32347:SF29">
    <property type="entry name" value="UPF0194 MEMBRANE PROTEIN YBHG"/>
    <property type="match status" value="1"/>
</dbReference>
<evidence type="ECO:0000313" key="6">
    <source>
        <dbReference type="Proteomes" id="UP000192923"/>
    </source>
</evidence>
<dbReference type="NCBIfam" id="NF002939">
    <property type="entry name" value="PRK03598.1"/>
    <property type="match status" value="1"/>
</dbReference>